<accession>A0A937W1Q7</accession>
<dbReference type="EMBL" id="VGLS01000522">
    <property type="protein sequence ID" value="MBM3225246.1"/>
    <property type="molecule type" value="Genomic_DNA"/>
</dbReference>
<dbReference type="Proteomes" id="UP000712673">
    <property type="component" value="Unassembled WGS sequence"/>
</dbReference>
<dbReference type="SUPFAM" id="SSF52821">
    <property type="entry name" value="Rhodanese/Cell cycle control phosphatase"/>
    <property type="match status" value="1"/>
</dbReference>
<dbReference type="PROSITE" id="PS50206">
    <property type="entry name" value="RHODANESE_3"/>
    <property type="match status" value="1"/>
</dbReference>
<dbReference type="CDD" id="cd00158">
    <property type="entry name" value="RHOD"/>
    <property type="match status" value="1"/>
</dbReference>
<evidence type="ECO:0000259" key="1">
    <source>
        <dbReference type="PROSITE" id="PS50206"/>
    </source>
</evidence>
<dbReference type="InterPro" id="IPR001763">
    <property type="entry name" value="Rhodanese-like_dom"/>
</dbReference>
<dbReference type="InterPro" id="IPR036873">
    <property type="entry name" value="Rhodanese-like_dom_sf"/>
</dbReference>
<name>A0A937W1Q7_UNCTE</name>
<evidence type="ECO:0000313" key="3">
    <source>
        <dbReference type="Proteomes" id="UP000712673"/>
    </source>
</evidence>
<evidence type="ECO:0000313" key="2">
    <source>
        <dbReference type="EMBL" id="MBM3225246.1"/>
    </source>
</evidence>
<dbReference type="Pfam" id="PF00581">
    <property type="entry name" value="Rhodanese"/>
    <property type="match status" value="1"/>
</dbReference>
<protein>
    <submittedName>
        <fullName evidence="2">Rhodanese-like domain-containing protein</fullName>
    </submittedName>
</protein>
<dbReference type="Gene3D" id="3.40.250.10">
    <property type="entry name" value="Rhodanese-like domain"/>
    <property type="match status" value="1"/>
</dbReference>
<organism evidence="2 3">
    <name type="scientific">Tectimicrobiota bacterium</name>
    <dbReference type="NCBI Taxonomy" id="2528274"/>
    <lineage>
        <taxon>Bacteria</taxon>
        <taxon>Pseudomonadati</taxon>
        <taxon>Nitrospinota/Tectimicrobiota group</taxon>
        <taxon>Candidatus Tectimicrobiota</taxon>
    </lineage>
</organism>
<comment type="caution">
    <text evidence="2">The sequence shown here is derived from an EMBL/GenBank/DDBJ whole genome shotgun (WGS) entry which is preliminary data.</text>
</comment>
<reference evidence="2" key="1">
    <citation type="submission" date="2019-03" db="EMBL/GenBank/DDBJ databases">
        <title>Lake Tanganyika Metagenome-Assembled Genomes (MAGs).</title>
        <authorList>
            <person name="Tran P."/>
        </authorList>
    </citation>
    <scope>NUCLEOTIDE SEQUENCE</scope>
    <source>
        <strain evidence="2">K_DeepCast_65m_m2_066</strain>
    </source>
</reference>
<sequence>MSLWMACVTPVAVGLLTLALGWTGPVVANPLAYPEFAQHQVDPAIPITFMSAERVKAQLDAGRPQMSVDVRSREEFDTGHLPRATSIPLGVLSVRMAEIPRDIPVVLY</sequence>
<gene>
    <name evidence="2" type="ORF">FJZ47_15790</name>
</gene>
<feature type="domain" description="Rhodanese" evidence="1">
    <location>
        <begin position="68"/>
        <end position="108"/>
    </location>
</feature>
<proteinExistence type="predicted"/>
<dbReference type="AlphaFoldDB" id="A0A937W1Q7"/>